<dbReference type="GO" id="GO:0000785">
    <property type="term" value="C:chromatin"/>
    <property type="evidence" value="ECO:0007669"/>
    <property type="project" value="TreeGrafter"/>
</dbReference>
<dbReference type="SUPFAM" id="SSF47762">
    <property type="entry name" value="PAH2 domain"/>
    <property type="match status" value="2"/>
</dbReference>
<dbReference type="GO" id="GO:0000122">
    <property type="term" value="P:negative regulation of transcription by RNA polymerase II"/>
    <property type="evidence" value="ECO:0007669"/>
    <property type="project" value="TreeGrafter"/>
</dbReference>
<dbReference type="PROSITE" id="PS51477">
    <property type="entry name" value="PAH"/>
    <property type="match status" value="2"/>
</dbReference>
<dbReference type="OrthoDB" id="1913924at2759"/>
<organism evidence="5 6">
    <name type="scientific">Carex littledalei</name>
    <dbReference type="NCBI Taxonomy" id="544730"/>
    <lineage>
        <taxon>Eukaryota</taxon>
        <taxon>Viridiplantae</taxon>
        <taxon>Streptophyta</taxon>
        <taxon>Embryophyta</taxon>
        <taxon>Tracheophyta</taxon>
        <taxon>Spermatophyta</taxon>
        <taxon>Magnoliopsida</taxon>
        <taxon>Liliopsida</taxon>
        <taxon>Poales</taxon>
        <taxon>Cyperaceae</taxon>
        <taxon>Cyperoideae</taxon>
        <taxon>Cariceae</taxon>
        <taxon>Carex</taxon>
        <taxon>Carex subgen. Euthyceras</taxon>
    </lineage>
</organism>
<evidence type="ECO:0000256" key="3">
    <source>
        <dbReference type="ARBA" id="ARBA00023242"/>
    </source>
</evidence>
<dbReference type="InterPro" id="IPR003822">
    <property type="entry name" value="PAH"/>
</dbReference>
<evidence type="ECO:0000256" key="4">
    <source>
        <dbReference type="PROSITE-ProRule" id="PRU00810"/>
    </source>
</evidence>
<keyword evidence="2" id="KW-0678">Repressor</keyword>
<evidence type="ECO:0000256" key="1">
    <source>
        <dbReference type="ARBA" id="ARBA00004123"/>
    </source>
</evidence>
<dbReference type="GO" id="GO:0000118">
    <property type="term" value="C:histone deacetylase complex"/>
    <property type="evidence" value="ECO:0007669"/>
    <property type="project" value="TreeGrafter"/>
</dbReference>
<keyword evidence="3 4" id="KW-0539">Nucleus</keyword>
<evidence type="ECO:0000313" key="5">
    <source>
        <dbReference type="EMBL" id="KAF3332748.1"/>
    </source>
</evidence>
<dbReference type="PANTHER" id="PTHR12346:SF0">
    <property type="entry name" value="SIN3A, ISOFORM G"/>
    <property type="match status" value="1"/>
</dbReference>
<dbReference type="InterPro" id="IPR036600">
    <property type="entry name" value="PAH_sf"/>
</dbReference>
<protein>
    <submittedName>
        <fullName evidence="5">Paired amphipathic helix protein Sin3-like 1</fullName>
    </submittedName>
</protein>
<reference evidence="5" key="1">
    <citation type="submission" date="2020-01" db="EMBL/GenBank/DDBJ databases">
        <title>Genome sequence of Kobresia littledalei, the first chromosome-level genome in the family Cyperaceae.</title>
        <authorList>
            <person name="Qu G."/>
        </authorList>
    </citation>
    <scope>NUCLEOTIDE SEQUENCE</scope>
    <source>
        <strain evidence="5">C.B.Clarke</strain>
        <tissue evidence="5">Leaf</tissue>
    </source>
</reference>
<dbReference type="AlphaFoldDB" id="A0A833R3G9"/>
<proteinExistence type="predicted"/>
<dbReference type="GO" id="GO:0003714">
    <property type="term" value="F:transcription corepressor activity"/>
    <property type="evidence" value="ECO:0007669"/>
    <property type="project" value="InterPro"/>
</dbReference>
<gene>
    <name evidence="5" type="ORF">FCM35_KLT02325</name>
</gene>
<evidence type="ECO:0000313" key="6">
    <source>
        <dbReference type="Proteomes" id="UP000623129"/>
    </source>
</evidence>
<dbReference type="InterPro" id="IPR039774">
    <property type="entry name" value="Sin3-like"/>
</dbReference>
<dbReference type="EMBL" id="SWLB01000011">
    <property type="protein sequence ID" value="KAF3332748.1"/>
    <property type="molecule type" value="Genomic_DNA"/>
</dbReference>
<dbReference type="PANTHER" id="PTHR12346">
    <property type="entry name" value="SIN3B-RELATED"/>
    <property type="match status" value="1"/>
</dbReference>
<evidence type="ECO:0000256" key="2">
    <source>
        <dbReference type="ARBA" id="ARBA00022491"/>
    </source>
</evidence>
<comment type="caution">
    <text evidence="5">The sequence shown here is derived from an EMBL/GenBank/DDBJ whole genome shotgun (WGS) entry which is preliminary data.</text>
</comment>
<comment type="subcellular location">
    <subcellularLocation>
        <location evidence="1 4">Nucleus</location>
    </subcellularLocation>
</comment>
<dbReference type="Proteomes" id="UP000623129">
    <property type="component" value="Unassembled WGS sequence"/>
</dbReference>
<name>A0A833R3G9_9POAL</name>
<keyword evidence="6" id="KW-1185">Reference proteome</keyword>
<dbReference type="Gene3D" id="1.20.1160.11">
    <property type="entry name" value="Paired amphipathic helix"/>
    <property type="match status" value="2"/>
</dbReference>
<dbReference type="Pfam" id="PF02671">
    <property type="entry name" value="PAH"/>
    <property type="match status" value="2"/>
</dbReference>
<sequence>MAKPDGEDGGNESDSTRKQRWPDEIVNYLRLVQRTFENEPKKYHEFLRILVDRKHRRISVAHLIEEVWSLFEGHNELINEFYQFLPKKYRGKGGTSLEDATNFVIKLKARFLHDPEVYAAFLQILNKCRRGACDAQHTFQAVKDLFKGHPDLIEEYQKYLPPRSVM</sequence>
<accession>A0A833R3G9</accession>